<gene>
    <name evidence="1" type="ORF">IAB31_05885</name>
</gene>
<proteinExistence type="predicted"/>
<comment type="caution">
    <text evidence="1">The sequence shown here is derived from an EMBL/GenBank/DDBJ whole genome shotgun (WGS) entry which is preliminary data.</text>
</comment>
<evidence type="ECO:0000313" key="2">
    <source>
        <dbReference type="Proteomes" id="UP000886757"/>
    </source>
</evidence>
<accession>A0A9D1ABQ3</accession>
<reference evidence="1" key="1">
    <citation type="submission" date="2020-10" db="EMBL/GenBank/DDBJ databases">
        <authorList>
            <person name="Gilroy R."/>
        </authorList>
    </citation>
    <scope>NUCLEOTIDE SEQUENCE</scope>
    <source>
        <strain evidence="1">ChiSjej4B22-8148</strain>
    </source>
</reference>
<dbReference type="AlphaFoldDB" id="A0A9D1ABQ3"/>
<protein>
    <submittedName>
        <fullName evidence="1">Uncharacterized protein</fullName>
    </submittedName>
</protein>
<organism evidence="1 2">
    <name type="scientific">Candidatus Choladousia intestinavium</name>
    <dbReference type="NCBI Taxonomy" id="2840727"/>
    <lineage>
        <taxon>Bacteria</taxon>
        <taxon>Bacillati</taxon>
        <taxon>Bacillota</taxon>
        <taxon>Clostridia</taxon>
        <taxon>Lachnospirales</taxon>
        <taxon>Lachnospiraceae</taxon>
        <taxon>Lachnospiraceae incertae sedis</taxon>
        <taxon>Candidatus Choladousia</taxon>
    </lineage>
</organism>
<dbReference type="Proteomes" id="UP000886757">
    <property type="component" value="Unassembled WGS sequence"/>
</dbReference>
<dbReference type="EMBL" id="DVGK01000067">
    <property type="protein sequence ID" value="HIR13435.1"/>
    <property type="molecule type" value="Genomic_DNA"/>
</dbReference>
<reference evidence="1" key="2">
    <citation type="journal article" date="2021" name="PeerJ">
        <title>Extensive microbial diversity within the chicken gut microbiome revealed by metagenomics and culture.</title>
        <authorList>
            <person name="Gilroy R."/>
            <person name="Ravi A."/>
            <person name="Getino M."/>
            <person name="Pursley I."/>
            <person name="Horton D.L."/>
            <person name="Alikhan N.F."/>
            <person name="Baker D."/>
            <person name="Gharbi K."/>
            <person name="Hall N."/>
            <person name="Watson M."/>
            <person name="Adriaenssens E.M."/>
            <person name="Foster-Nyarko E."/>
            <person name="Jarju S."/>
            <person name="Secka A."/>
            <person name="Antonio M."/>
            <person name="Oren A."/>
            <person name="Chaudhuri R.R."/>
            <person name="La Ragione R."/>
            <person name="Hildebrand F."/>
            <person name="Pallen M.J."/>
        </authorList>
    </citation>
    <scope>NUCLEOTIDE SEQUENCE</scope>
    <source>
        <strain evidence="1">ChiSjej4B22-8148</strain>
    </source>
</reference>
<name>A0A9D1ABQ3_9FIRM</name>
<sequence>MHLRKSPLYASWEKFWENAHRAPDFTVKYDDTSEKTDWSLSERQLFTQSNGRTLLGQDTMGRLHFACTPHDRIYPVPSGGEDLGGQFKGHIGQYYQNDTALLLGKIKYELEMENGLLLSASNRDSITEYADYYLPVTATKYPELEIKIFSLAPVMEKEALPLSSIHPLPGPAAFFFCMEVKNTAGCTLKGKVRLTFEQKFVNQFEHYGKRFEDYTQDPYRAEWDQKLLILWHPEACAALQLLGGITEGEASNPRIYAPLELKAGESKIFSAVLALAPRRDQIYGELGVLYQHTPLEWINVTSGFWKKRLGEITSEIREASGMGRKYSDMQIRFILDNFNCLSFGESGELLTNWQGAPSHSLSRLWGIDIEPDIVSVMYAVPEVGPKAVEYLLKRNRPRYSLYSDHSMFFYIAPLLIAGKYLELTGNRDYFLENPEITEKLEEVYQGMLAHKHKDRALFSSHYASDLIVFKKYDYGANVQCYYALKSWKNILEVLGRSTEETEALLARMPTDLSECMEAEGAFGRQITGGNNLGEDHEGFYIPDELYYYGGEDTATVLAPLYGLYEFDYKPYVNLHRFARSIFITNYDPEFQTMRELHFGMNPSATGATLRLGGSYTRKEMLYSLNLLFDRLDETGSLFWWPRAYNKKRCLTRCSQGQGAWVQQSIEQWYGLRMDGLNKILTLKPQGLLSSYHLQGVRLGSFCFDIQYEENETETVFLVTNRNTVPIQLYFSIRPLGAAAEKIQLEEQIPLAAGASVRKVFHPGTFKPQEAQIENLECEAFARQGVLFSPYGIVMPKLSSGDCSIFLLRFVISHTEEEEWKDAEVELEVPEEWRVAPKQFYLWDYQPVFPEDNHALCPIGSLAGFTHGVAGFYVSLPDCLTGDEKSIMLSSHPFPQTPGESQKTVCLYAEGEKDQYLSPITATLKVNGIERAHYILPVQILEHQNYQKTFEEMYHGKKKL</sequence>
<evidence type="ECO:0000313" key="1">
    <source>
        <dbReference type="EMBL" id="HIR13435.1"/>
    </source>
</evidence>